<accession>A0A6A7AQG3</accession>
<dbReference type="EMBL" id="MU006349">
    <property type="protein sequence ID" value="KAF2845303.1"/>
    <property type="molecule type" value="Genomic_DNA"/>
</dbReference>
<organism evidence="1 2">
    <name type="scientific">Plenodomus tracheiphilus IPT5</name>
    <dbReference type="NCBI Taxonomy" id="1408161"/>
    <lineage>
        <taxon>Eukaryota</taxon>
        <taxon>Fungi</taxon>
        <taxon>Dikarya</taxon>
        <taxon>Ascomycota</taxon>
        <taxon>Pezizomycotina</taxon>
        <taxon>Dothideomycetes</taxon>
        <taxon>Pleosporomycetidae</taxon>
        <taxon>Pleosporales</taxon>
        <taxon>Pleosporineae</taxon>
        <taxon>Leptosphaeriaceae</taxon>
        <taxon>Plenodomus</taxon>
    </lineage>
</organism>
<evidence type="ECO:0000313" key="2">
    <source>
        <dbReference type="Proteomes" id="UP000799423"/>
    </source>
</evidence>
<dbReference type="AlphaFoldDB" id="A0A6A7AQG3"/>
<protein>
    <submittedName>
        <fullName evidence="1">Uncharacterized protein</fullName>
    </submittedName>
</protein>
<evidence type="ECO:0000313" key="1">
    <source>
        <dbReference type="EMBL" id="KAF2845303.1"/>
    </source>
</evidence>
<proteinExistence type="predicted"/>
<sequence length="162" mass="17380">MGYGSGKVYMNPGSAYLKKSHLSVCIPLINLTISNTYSPTMRPSTLLTTLATLLTLSTALPSPKSTSTPVTFTLSSLTAYTPTLPSSYPLTSWLTFLITDGPYHAFCTATSAPNSTLSSAGASGLEYYDCEEQSEYPNVFFAFAVQEGWGGLVVKKMWDSKG</sequence>
<dbReference type="Proteomes" id="UP000799423">
    <property type="component" value="Unassembled WGS sequence"/>
</dbReference>
<reference evidence="1" key="1">
    <citation type="submission" date="2020-01" db="EMBL/GenBank/DDBJ databases">
        <authorList>
            <consortium name="DOE Joint Genome Institute"/>
            <person name="Haridas S."/>
            <person name="Albert R."/>
            <person name="Binder M."/>
            <person name="Bloem J."/>
            <person name="Labutti K."/>
            <person name="Salamov A."/>
            <person name="Andreopoulos B."/>
            <person name="Baker S.E."/>
            <person name="Barry K."/>
            <person name="Bills G."/>
            <person name="Bluhm B.H."/>
            <person name="Cannon C."/>
            <person name="Castanera R."/>
            <person name="Culley D.E."/>
            <person name="Daum C."/>
            <person name="Ezra D."/>
            <person name="Gonzalez J.B."/>
            <person name="Henrissat B."/>
            <person name="Kuo A."/>
            <person name="Liang C."/>
            <person name="Lipzen A."/>
            <person name="Lutzoni F."/>
            <person name="Magnuson J."/>
            <person name="Mondo S."/>
            <person name="Nolan M."/>
            <person name="Ohm R."/>
            <person name="Pangilinan J."/>
            <person name="Park H.-J."/>
            <person name="Ramirez L."/>
            <person name="Alfaro M."/>
            <person name="Sun H."/>
            <person name="Tritt A."/>
            <person name="Yoshinaga Y."/>
            <person name="Zwiers L.-H."/>
            <person name="Turgeon B.G."/>
            <person name="Goodwin S.B."/>
            <person name="Spatafora J.W."/>
            <person name="Crous P.W."/>
            <person name="Grigoriev I.V."/>
        </authorList>
    </citation>
    <scope>NUCLEOTIDE SEQUENCE</scope>
    <source>
        <strain evidence="1">IPT5</strain>
    </source>
</reference>
<name>A0A6A7AQG3_9PLEO</name>
<keyword evidence="2" id="KW-1185">Reference proteome</keyword>
<gene>
    <name evidence="1" type="ORF">T440DRAFT_278267</name>
</gene>